<keyword evidence="3" id="KW-1185">Reference proteome</keyword>
<dbReference type="RefSeq" id="WP_209680731.1">
    <property type="nucleotide sequence ID" value="NZ_JAGIOI010000001.1"/>
</dbReference>
<evidence type="ECO:0000313" key="3">
    <source>
        <dbReference type="Proteomes" id="UP000711614"/>
    </source>
</evidence>
<feature type="region of interest" description="Disordered" evidence="1">
    <location>
        <begin position="43"/>
        <end position="62"/>
    </location>
</feature>
<protein>
    <submittedName>
        <fullName evidence="2">Uncharacterized protein</fullName>
    </submittedName>
</protein>
<dbReference type="Proteomes" id="UP000711614">
    <property type="component" value="Unassembled WGS sequence"/>
</dbReference>
<reference evidence="2 3" key="1">
    <citation type="submission" date="2021-03" db="EMBL/GenBank/DDBJ databases">
        <title>Sequencing the genomes of 1000 actinobacteria strains.</title>
        <authorList>
            <person name="Klenk H.-P."/>
        </authorList>
    </citation>
    <scope>NUCLEOTIDE SEQUENCE [LARGE SCALE GENOMIC DNA]</scope>
    <source>
        <strain evidence="2 3">DSM 16005</strain>
    </source>
</reference>
<organism evidence="2 3">
    <name type="scientific">Arthrobacter stackebrandtii</name>
    <dbReference type="NCBI Taxonomy" id="272161"/>
    <lineage>
        <taxon>Bacteria</taxon>
        <taxon>Bacillati</taxon>
        <taxon>Actinomycetota</taxon>
        <taxon>Actinomycetes</taxon>
        <taxon>Micrococcales</taxon>
        <taxon>Micrococcaceae</taxon>
        <taxon>Arthrobacter</taxon>
    </lineage>
</organism>
<evidence type="ECO:0000256" key="1">
    <source>
        <dbReference type="SAM" id="MobiDB-lite"/>
    </source>
</evidence>
<gene>
    <name evidence="2" type="ORF">JOF48_002243</name>
</gene>
<name>A0ABS4YXK7_9MICC</name>
<dbReference type="EMBL" id="JAGIOI010000001">
    <property type="protein sequence ID" value="MBP2413444.1"/>
    <property type="molecule type" value="Genomic_DNA"/>
</dbReference>
<evidence type="ECO:0000313" key="2">
    <source>
        <dbReference type="EMBL" id="MBP2413444.1"/>
    </source>
</evidence>
<comment type="caution">
    <text evidence="2">The sequence shown here is derived from an EMBL/GenBank/DDBJ whole genome shotgun (WGS) entry which is preliminary data.</text>
</comment>
<accession>A0ABS4YXK7</accession>
<proteinExistence type="predicted"/>
<sequence>MNVQPLKAISSAIARFLNCSVTGDLAPSTQTMWPTQLIQPLPPFADPVDGEELPMPGQPRHL</sequence>